<dbReference type="GO" id="GO:0006508">
    <property type="term" value="P:proteolysis"/>
    <property type="evidence" value="ECO:0007669"/>
    <property type="project" value="UniProtKB-KW"/>
</dbReference>
<evidence type="ECO:0000256" key="3">
    <source>
        <dbReference type="ARBA" id="ARBA00022723"/>
    </source>
</evidence>
<dbReference type="NCBIfam" id="NF033823">
    <property type="entry name" value="archmetzin"/>
    <property type="match status" value="1"/>
</dbReference>
<name>A0A0F9G0Z2_9ZZZZ</name>
<keyword evidence="4" id="KW-0378">Hydrolase</keyword>
<dbReference type="EMBL" id="LAZR01030296">
    <property type="protein sequence ID" value="KKL57047.1"/>
    <property type="molecule type" value="Genomic_DNA"/>
</dbReference>
<dbReference type="InterPro" id="IPR012091">
    <property type="entry name" value="Pept_M54_archaemetzncn_arc/bac"/>
</dbReference>
<dbReference type="PANTHER" id="PTHR15910">
    <property type="entry name" value="ARCHAEMETZINCIN"/>
    <property type="match status" value="1"/>
</dbReference>
<evidence type="ECO:0000256" key="1">
    <source>
        <dbReference type="ARBA" id="ARBA00001947"/>
    </source>
</evidence>
<keyword evidence="5" id="KW-0862">Zinc</keyword>
<evidence type="ECO:0000313" key="7">
    <source>
        <dbReference type="EMBL" id="KKL57047.1"/>
    </source>
</evidence>
<dbReference type="SUPFAM" id="SSF55486">
    <property type="entry name" value="Metalloproteases ('zincins'), catalytic domain"/>
    <property type="match status" value="1"/>
</dbReference>
<dbReference type="GO" id="GO:0008237">
    <property type="term" value="F:metallopeptidase activity"/>
    <property type="evidence" value="ECO:0007669"/>
    <property type="project" value="UniProtKB-KW"/>
</dbReference>
<dbReference type="InterPro" id="IPR012962">
    <property type="entry name" value="Pept_M54_archaemetzincn"/>
</dbReference>
<dbReference type="GO" id="GO:0008270">
    <property type="term" value="F:zinc ion binding"/>
    <property type="evidence" value="ECO:0007669"/>
    <property type="project" value="InterPro"/>
</dbReference>
<dbReference type="PIRSF" id="PIRSF005785">
    <property type="entry name" value="Zn-prot_arch"/>
    <property type="match status" value="1"/>
</dbReference>
<comment type="caution">
    <text evidence="7">The sequence shown here is derived from an EMBL/GenBank/DDBJ whole genome shotgun (WGS) entry which is preliminary data.</text>
</comment>
<reference evidence="7" key="1">
    <citation type="journal article" date="2015" name="Nature">
        <title>Complex archaea that bridge the gap between prokaryotes and eukaryotes.</title>
        <authorList>
            <person name="Spang A."/>
            <person name="Saw J.H."/>
            <person name="Jorgensen S.L."/>
            <person name="Zaremba-Niedzwiedzka K."/>
            <person name="Martijn J."/>
            <person name="Lind A.E."/>
            <person name="van Eijk R."/>
            <person name="Schleper C."/>
            <person name="Guy L."/>
            <person name="Ettema T.J."/>
        </authorList>
    </citation>
    <scope>NUCLEOTIDE SEQUENCE</scope>
</reference>
<dbReference type="Gene3D" id="3.40.390.10">
    <property type="entry name" value="Collagenase (Catalytic Domain)"/>
    <property type="match status" value="1"/>
</dbReference>
<comment type="cofactor">
    <cofactor evidence="1">
        <name>Zn(2+)</name>
        <dbReference type="ChEBI" id="CHEBI:29105"/>
    </cofactor>
</comment>
<evidence type="ECO:0000256" key="4">
    <source>
        <dbReference type="ARBA" id="ARBA00022801"/>
    </source>
</evidence>
<protein>
    <recommendedName>
        <fullName evidence="8">Archaemetzincin</fullName>
    </recommendedName>
</protein>
<keyword evidence="3" id="KW-0479">Metal-binding</keyword>
<evidence type="ECO:0000256" key="6">
    <source>
        <dbReference type="ARBA" id="ARBA00023049"/>
    </source>
</evidence>
<evidence type="ECO:0000256" key="5">
    <source>
        <dbReference type="ARBA" id="ARBA00022833"/>
    </source>
</evidence>
<proteinExistence type="predicted"/>
<dbReference type="PANTHER" id="PTHR15910:SF1">
    <property type="entry name" value="ARCHAEMETZINCIN-2"/>
    <property type="match status" value="1"/>
</dbReference>
<dbReference type="AlphaFoldDB" id="A0A0F9G0Z2"/>
<organism evidence="7">
    <name type="scientific">marine sediment metagenome</name>
    <dbReference type="NCBI Taxonomy" id="412755"/>
    <lineage>
        <taxon>unclassified sequences</taxon>
        <taxon>metagenomes</taxon>
        <taxon>ecological metagenomes</taxon>
    </lineage>
</organism>
<evidence type="ECO:0008006" key="8">
    <source>
        <dbReference type="Google" id="ProtNLM"/>
    </source>
</evidence>
<sequence>MVYIIYLQEVGKLNKSMLFDLKKNLEEKFIHLNIYVDILQDKIKLKKGYFDSERGQYKAHKILNFLNKKAQNMKYFRIIGVLDDDMYTKNYNFVFGIAKMNNYAALISIARLREEFYLIYGTIHRKIESYKKLEERILKEAIHELGHTFGLEHCINTCIMQFSNNLIDTDNKPKEFCDFCRVKLQRLFNIST</sequence>
<dbReference type="CDD" id="cd11375">
    <property type="entry name" value="Peptidase_M54"/>
    <property type="match status" value="1"/>
</dbReference>
<dbReference type="Pfam" id="PF07998">
    <property type="entry name" value="Peptidase_M54"/>
    <property type="match status" value="1"/>
</dbReference>
<keyword evidence="2" id="KW-0645">Protease</keyword>
<evidence type="ECO:0000256" key="2">
    <source>
        <dbReference type="ARBA" id="ARBA00022670"/>
    </source>
</evidence>
<gene>
    <name evidence="7" type="ORF">LCGC14_2239330</name>
</gene>
<accession>A0A0F9G0Z2</accession>
<keyword evidence="6" id="KW-0482">Metalloprotease</keyword>
<dbReference type="InterPro" id="IPR024079">
    <property type="entry name" value="MetalloPept_cat_dom_sf"/>
</dbReference>